<gene>
    <name evidence="2" type="ORF">HSBAA_19270</name>
</gene>
<dbReference type="PANTHER" id="PTHR22916">
    <property type="entry name" value="GLYCOSYLTRANSFERASE"/>
    <property type="match status" value="1"/>
</dbReference>
<dbReference type="InterPro" id="IPR029044">
    <property type="entry name" value="Nucleotide-diphossugar_trans"/>
</dbReference>
<feature type="domain" description="Glycosyltransferase 2-like" evidence="1">
    <location>
        <begin position="6"/>
        <end position="89"/>
    </location>
</feature>
<dbReference type="Proteomes" id="UP000320231">
    <property type="component" value="Chromosome"/>
</dbReference>
<evidence type="ECO:0000313" key="2">
    <source>
        <dbReference type="EMBL" id="BBI60621.1"/>
    </source>
</evidence>
<dbReference type="SUPFAM" id="SSF53448">
    <property type="entry name" value="Nucleotide-diphospho-sugar transferases"/>
    <property type="match status" value="1"/>
</dbReference>
<dbReference type="CDD" id="cd00761">
    <property type="entry name" value="Glyco_tranf_GTA_type"/>
    <property type="match status" value="1"/>
</dbReference>
<dbReference type="EMBL" id="AP019514">
    <property type="protein sequence ID" value="BBI60621.1"/>
    <property type="molecule type" value="Genomic_DNA"/>
</dbReference>
<protein>
    <recommendedName>
        <fullName evidence="1">Glycosyltransferase 2-like domain-containing protein</fullName>
    </recommendedName>
</protein>
<accession>A0A455U804</accession>
<evidence type="ECO:0000259" key="1">
    <source>
        <dbReference type="Pfam" id="PF00535"/>
    </source>
</evidence>
<dbReference type="GO" id="GO:0016758">
    <property type="term" value="F:hexosyltransferase activity"/>
    <property type="evidence" value="ECO:0007669"/>
    <property type="project" value="UniProtKB-ARBA"/>
</dbReference>
<dbReference type="AlphaFoldDB" id="A0A455U804"/>
<dbReference type="Gene3D" id="3.90.550.10">
    <property type="entry name" value="Spore Coat Polysaccharide Biosynthesis Protein SpsA, Chain A"/>
    <property type="match status" value="1"/>
</dbReference>
<organism evidence="2 3">
    <name type="scientific">Vreelandella sulfidaeris</name>
    <dbReference type="NCBI Taxonomy" id="115553"/>
    <lineage>
        <taxon>Bacteria</taxon>
        <taxon>Pseudomonadati</taxon>
        <taxon>Pseudomonadota</taxon>
        <taxon>Gammaproteobacteria</taxon>
        <taxon>Oceanospirillales</taxon>
        <taxon>Halomonadaceae</taxon>
        <taxon>Vreelandella</taxon>
    </lineage>
</organism>
<proteinExistence type="predicted"/>
<dbReference type="InterPro" id="IPR001173">
    <property type="entry name" value="Glyco_trans_2-like"/>
</dbReference>
<dbReference type="PANTHER" id="PTHR22916:SF3">
    <property type="entry name" value="UDP-GLCNAC:BETAGAL BETA-1,3-N-ACETYLGLUCOSAMINYLTRANSFERASE-LIKE PROTEIN 1"/>
    <property type="match status" value="1"/>
</dbReference>
<dbReference type="Pfam" id="PF00535">
    <property type="entry name" value="Glycos_transf_2"/>
    <property type="match status" value="1"/>
</dbReference>
<dbReference type="KEGG" id="hsr:HSBAA_19270"/>
<reference evidence="2 3" key="1">
    <citation type="journal article" date="2019" name="Microbiol. Resour. Announc.">
        <title>Complete Genome Sequence of Halomonas sulfidaeris Strain Esulfide1 Isolated from a Metal Sulfide Rock at a Depth of 2,200 Meters, Obtained Using Nanopore Sequencing.</title>
        <authorList>
            <person name="Saito M."/>
            <person name="Nishigata A."/>
            <person name="Galipon J."/>
            <person name="Arakawa K."/>
        </authorList>
    </citation>
    <scope>NUCLEOTIDE SEQUENCE [LARGE SCALE GENOMIC DNA]</scope>
    <source>
        <strain evidence="2 3">ATCC BAA-803</strain>
    </source>
</reference>
<evidence type="ECO:0000313" key="3">
    <source>
        <dbReference type="Proteomes" id="UP000320231"/>
    </source>
</evidence>
<sequence>MTPLVSIITPVYNSEISLKQTVESVRFQNFKDWELILVDDNSQDNSYALAHELAENDSRIKVIKLSENSGAAVARNTAIAAAQGRYIAF</sequence>
<name>A0A455U804_9GAMM</name>